<reference evidence="1 2" key="1">
    <citation type="submission" date="2018-05" db="EMBL/GenBank/DDBJ databases">
        <title>A metagenomic window into the 2 km-deep terrestrial subsurface aquifer revealed taxonomically and functionally diverse microbial community comprising novel uncultured bacterial lineages.</title>
        <authorList>
            <person name="Kadnikov V.V."/>
            <person name="Mardanov A.V."/>
            <person name="Beletsky A.V."/>
            <person name="Banks D."/>
            <person name="Pimenov N.V."/>
            <person name="Frank Y.A."/>
            <person name="Karnachuk O.V."/>
            <person name="Ravin N.V."/>
        </authorList>
    </citation>
    <scope>NUCLEOTIDE SEQUENCE [LARGE SCALE GENOMIC DNA]</scope>
    <source>
        <strain evidence="1">BY5</strain>
    </source>
</reference>
<comment type="caution">
    <text evidence="1">The sequence shown here is derived from an EMBL/GenBank/DDBJ whole genome shotgun (WGS) entry which is preliminary data.</text>
</comment>
<name>A0A367ZS18_9BACT</name>
<accession>A0A367ZS18</accession>
<dbReference type="EMBL" id="QOQW01000004">
    <property type="protein sequence ID" value="RCK80935.1"/>
    <property type="molecule type" value="Genomic_DNA"/>
</dbReference>
<evidence type="ECO:0000313" key="1">
    <source>
        <dbReference type="EMBL" id="RCK80935.1"/>
    </source>
</evidence>
<evidence type="ECO:0000313" key="2">
    <source>
        <dbReference type="Proteomes" id="UP000252355"/>
    </source>
</evidence>
<protein>
    <submittedName>
        <fullName evidence="1">Uncharacterized protein</fullName>
    </submittedName>
</protein>
<sequence length="101" mass="11463">MDRYCCTTAMSINTDANPNSYTFVVSSYPGPNPQEDYYIKSQGSFYDSEILATTTAQVWAYARIDTPLENVNLIRFGPMPIQPLSLDSAAGVNDFWDWERF</sequence>
<dbReference type="Proteomes" id="UP000252355">
    <property type="component" value="Unassembled WGS sequence"/>
</dbReference>
<gene>
    <name evidence="1" type="ORF">OZSIB_2823</name>
</gene>
<proteinExistence type="predicted"/>
<organism evidence="1 2">
    <name type="scientific">Candidatus Ozemobacter sibiricus</name>
    <dbReference type="NCBI Taxonomy" id="2268124"/>
    <lineage>
        <taxon>Bacteria</taxon>
        <taxon>Candidatus Ozemobacteria</taxon>
        <taxon>Candidatus Ozemobacterales</taxon>
        <taxon>Candidatus Ozemobacteraceae</taxon>
        <taxon>Candidatus Ozemobacter</taxon>
    </lineage>
</organism>
<dbReference type="AlphaFoldDB" id="A0A367ZS18"/>